<protein>
    <submittedName>
        <fullName evidence="1">DUF1919 domain-containing protein</fullName>
    </submittedName>
</protein>
<keyword evidence="2" id="KW-1185">Reference proteome</keyword>
<comment type="caution">
    <text evidence="1">The sequence shown here is derived from an EMBL/GenBank/DDBJ whole genome shotgun (WGS) entry which is preliminary data.</text>
</comment>
<dbReference type="SUPFAM" id="SSF142795">
    <property type="entry name" value="CAC2185-like"/>
    <property type="match status" value="1"/>
</dbReference>
<evidence type="ECO:0000313" key="1">
    <source>
        <dbReference type="EMBL" id="MCW6036700.1"/>
    </source>
</evidence>
<dbReference type="RefSeq" id="WP_265264502.1">
    <property type="nucleotide sequence ID" value="NZ_JAIHOM010000043.1"/>
</dbReference>
<dbReference type="InterPro" id="IPR037226">
    <property type="entry name" value="CAC2185-like_sf"/>
</dbReference>
<sequence length="239" mass="28296">MFSQIRKSIFQRRVKLRNLTIITNNCWGATLYSDLNLPYQSPFVGLFILPDDYLKLLENIPKYLQSPLVFVDQPSRPIISNQIKKKYPIGVLNKTVEIHFLHYSTIDEARTKWHRRLERIDWHDPHFFVKFCDYAELYPQYFDPQQIEQFDQLTIPYPKVCFTARPYPHLQSTVWIKECQHQAGVYNGVKLYRVCDQYFDLADWLNGGSGQLGYLSQSVNFVERILRQILQKPKIGEGD</sequence>
<evidence type="ECO:0000313" key="2">
    <source>
        <dbReference type="Proteomes" id="UP001526426"/>
    </source>
</evidence>
<name>A0ABT3L6U1_9CYAN</name>
<gene>
    <name evidence="1" type="ORF">K4A83_10565</name>
</gene>
<accession>A0ABT3L6U1</accession>
<dbReference type="Proteomes" id="UP001526426">
    <property type="component" value="Unassembled WGS sequence"/>
</dbReference>
<dbReference type="InterPro" id="IPR015037">
    <property type="entry name" value="DUF1919"/>
</dbReference>
<dbReference type="EMBL" id="JAIHOM010000043">
    <property type="protein sequence ID" value="MCW6036700.1"/>
    <property type="molecule type" value="Genomic_DNA"/>
</dbReference>
<proteinExistence type="predicted"/>
<reference evidence="1 2" key="1">
    <citation type="submission" date="2021-08" db="EMBL/GenBank/DDBJ databases">
        <title>Draft genome sequence of Spirulina subsalsa with high tolerance to salinity and hype-accumulation of phycocyanin.</title>
        <authorList>
            <person name="Pei H."/>
            <person name="Jiang L."/>
        </authorList>
    </citation>
    <scope>NUCLEOTIDE SEQUENCE [LARGE SCALE GENOMIC DNA]</scope>
    <source>
        <strain evidence="1 2">FACHB-351</strain>
    </source>
</reference>
<dbReference type="Pfam" id="PF08942">
    <property type="entry name" value="DUF1919"/>
    <property type="match status" value="1"/>
</dbReference>
<organism evidence="1 2">
    <name type="scientific">Spirulina subsalsa FACHB-351</name>
    <dbReference type="NCBI Taxonomy" id="234711"/>
    <lineage>
        <taxon>Bacteria</taxon>
        <taxon>Bacillati</taxon>
        <taxon>Cyanobacteriota</taxon>
        <taxon>Cyanophyceae</taxon>
        <taxon>Spirulinales</taxon>
        <taxon>Spirulinaceae</taxon>
        <taxon>Spirulina</taxon>
    </lineage>
</organism>